<dbReference type="Proteomes" id="UP001500603">
    <property type="component" value="Unassembled WGS sequence"/>
</dbReference>
<name>A0ABP9K929_9NOCA</name>
<reference evidence="2" key="1">
    <citation type="journal article" date="2019" name="Int. J. Syst. Evol. Microbiol.">
        <title>The Global Catalogue of Microorganisms (GCM) 10K type strain sequencing project: providing services to taxonomists for standard genome sequencing and annotation.</title>
        <authorList>
            <consortium name="The Broad Institute Genomics Platform"/>
            <consortium name="The Broad Institute Genome Sequencing Center for Infectious Disease"/>
            <person name="Wu L."/>
            <person name="Ma J."/>
        </authorList>
    </citation>
    <scope>NUCLEOTIDE SEQUENCE [LARGE SCALE GENOMIC DNA]</scope>
    <source>
        <strain evidence="2">JCM 18298</strain>
    </source>
</reference>
<keyword evidence="2" id="KW-1185">Reference proteome</keyword>
<dbReference type="EMBL" id="BAABJM010000002">
    <property type="protein sequence ID" value="GAA5051511.1"/>
    <property type="molecule type" value="Genomic_DNA"/>
</dbReference>
<evidence type="ECO:0000313" key="2">
    <source>
        <dbReference type="Proteomes" id="UP001500603"/>
    </source>
</evidence>
<sequence>MSEDEPLLALGYLRGDLSGEAQQWDAKRLRALATRYGYRMDLIVTHTASTPNRTAELLDLVRRMDVAAVFLPALEHLPVSTVRALLGEVDGVTTLYPQQTFQRHATAADVECPPRRPF</sequence>
<comment type="caution">
    <text evidence="1">The sequence shown here is derived from an EMBL/GenBank/DDBJ whole genome shotgun (WGS) entry which is preliminary data.</text>
</comment>
<evidence type="ECO:0000313" key="1">
    <source>
        <dbReference type="EMBL" id="GAA5051511.1"/>
    </source>
</evidence>
<protein>
    <recommendedName>
        <fullName evidence="3">Resolvase/invertase-type recombinase catalytic domain-containing protein</fullName>
    </recommendedName>
</protein>
<dbReference type="RefSeq" id="WP_345495248.1">
    <property type="nucleotide sequence ID" value="NZ_BAABJM010000002.1"/>
</dbReference>
<gene>
    <name evidence="1" type="ORF">GCM10023318_22970</name>
</gene>
<organism evidence="1 2">
    <name type="scientific">Nocardia callitridis</name>
    <dbReference type="NCBI Taxonomy" id="648753"/>
    <lineage>
        <taxon>Bacteria</taxon>
        <taxon>Bacillati</taxon>
        <taxon>Actinomycetota</taxon>
        <taxon>Actinomycetes</taxon>
        <taxon>Mycobacteriales</taxon>
        <taxon>Nocardiaceae</taxon>
        <taxon>Nocardia</taxon>
    </lineage>
</organism>
<evidence type="ECO:0008006" key="3">
    <source>
        <dbReference type="Google" id="ProtNLM"/>
    </source>
</evidence>
<accession>A0ABP9K929</accession>
<proteinExistence type="predicted"/>